<evidence type="ECO:0000313" key="3">
    <source>
        <dbReference type="EMBL" id="KAK1838527.1"/>
    </source>
</evidence>
<keyword evidence="1" id="KW-0812">Transmembrane</keyword>
<accession>A0AAD8ZZJ9</accession>
<feature type="transmembrane region" description="Helical" evidence="1">
    <location>
        <begin position="217"/>
        <end position="237"/>
    </location>
</feature>
<feature type="signal peptide" evidence="2">
    <location>
        <begin position="1"/>
        <end position="28"/>
    </location>
</feature>
<evidence type="ECO:0000256" key="2">
    <source>
        <dbReference type="SAM" id="SignalP"/>
    </source>
</evidence>
<keyword evidence="4" id="KW-1185">Reference proteome</keyword>
<proteinExistence type="predicted"/>
<keyword evidence="2" id="KW-0732">Signal</keyword>
<comment type="caution">
    <text evidence="3">The sequence shown here is derived from an EMBL/GenBank/DDBJ whole genome shotgun (WGS) entry which is preliminary data.</text>
</comment>
<keyword evidence="1" id="KW-0472">Membrane</keyword>
<name>A0AAD8ZZJ9_9PEZI</name>
<keyword evidence="1" id="KW-1133">Transmembrane helix</keyword>
<organism evidence="3 4">
    <name type="scientific">Colletotrichum chrysophilum</name>
    <dbReference type="NCBI Taxonomy" id="1836956"/>
    <lineage>
        <taxon>Eukaryota</taxon>
        <taxon>Fungi</taxon>
        <taxon>Dikarya</taxon>
        <taxon>Ascomycota</taxon>
        <taxon>Pezizomycotina</taxon>
        <taxon>Sordariomycetes</taxon>
        <taxon>Hypocreomycetidae</taxon>
        <taxon>Glomerellales</taxon>
        <taxon>Glomerellaceae</taxon>
        <taxon>Colletotrichum</taxon>
        <taxon>Colletotrichum gloeosporioides species complex</taxon>
    </lineage>
</organism>
<gene>
    <name evidence="3" type="ORF">CCHR01_18847</name>
</gene>
<feature type="chain" id="PRO_5042035403" evidence="2">
    <location>
        <begin position="29"/>
        <end position="369"/>
    </location>
</feature>
<dbReference type="Proteomes" id="UP001243330">
    <property type="component" value="Unassembled WGS sequence"/>
</dbReference>
<evidence type="ECO:0000256" key="1">
    <source>
        <dbReference type="SAM" id="Phobius"/>
    </source>
</evidence>
<reference evidence="3" key="1">
    <citation type="submission" date="2023-01" db="EMBL/GenBank/DDBJ databases">
        <title>Colletotrichum chrysophilum M932 genome sequence.</title>
        <authorList>
            <person name="Baroncelli R."/>
        </authorList>
    </citation>
    <scope>NUCLEOTIDE SEQUENCE</scope>
    <source>
        <strain evidence="3">M932</strain>
    </source>
</reference>
<dbReference type="EMBL" id="JAQOWY010000813">
    <property type="protein sequence ID" value="KAK1838527.1"/>
    <property type="molecule type" value="Genomic_DNA"/>
</dbReference>
<protein>
    <submittedName>
        <fullName evidence="3">Uncharacterized protein</fullName>
    </submittedName>
</protein>
<dbReference type="AlphaFoldDB" id="A0AAD8ZZJ9"/>
<sequence>MSGSSLSRWRQRWLVAPIILANVPSTLAQGQFENFFQGWDSIIKESLDENCSSQLNNYKKNPDTKWFVVDCILDDFSESRKAEGAAAALTFGMAPVVLQSIGPNTSETSLLFMRRPLLALLLAISSPWPRNPKSKIHDKIYAGEQSTATTPSVKQSEDQPDEWPIWPDKESKGMAMMVLFVEYALALGAAANVALLSYQLGHLAFFASANNTYDPVLFTYCSLLIHLVGIFSIFLNFRLDDDDEDMNWFERWLFNEFQLSAYNAPLRLRKPKSEVWKPLRLFIKWILSIAPTLQVLMGTIMLSGSLLTAQGDARTCLFRYIGSTIVARGLVEYELWCLMRKDDDTNGKPGTHEKTETGFSNAPLIRKLS</sequence>
<evidence type="ECO:0000313" key="4">
    <source>
        <dbReference type="Proteomes" id="UP001243330"/>
    </source>
</evidence>
<feature type="transmembrane region" description="Helical" evidence="1">
    <location>
        <begin position="175"/>
        <end position="197"/>
    </location>
</feature>